<dbReference type="HOGENOM" id="CLU_062433_0_0_7"/>
<evidence type="ECO:0000313" key="3">
    <source>
        <dbReference type="Proteomes" id="UP000002534"/>
    </source>
</evidence>
<dbReference type="eggNOG" id="COG0438">
    <property type="taxonomic scope" value="Bacteria"/>
</dbReference>
<gene>
    <name evidence="2" type="ordered locus">Pcar_2590</name>
</gene>
<dbReference type="Proteomes" id="UP000002534">
    <property type="component" value="Chromosome"/>
</dbReference>
<protein>
    <submittedName>
        <fullName evidence="2">Glycosyltransferase</fullName>
    </submittedName>
</protein>
<dbReference type="CAZy" id="GT4">
    <property type="family name" value="Glycosyltransferase Family 4"/>
</dbReference>
<dbReference type="InterPro" id="IPR001296">
    <property type="entry name" value="Glyco_trans_1"/>
</dbReference>
<accession>Q3A1C9</accession>
<reference evidence="3" key="1">
    <citation type="submission" date="2005-10" db="EMBL/GenBank/DDBJ databases">
        <title>Complete sequence of Pelobacter carbinolicus DSM 2380.</title>
        <authorList>
            <person name="Copeland A."/>
            <person name="Lucas S."/>
            <person name="Lapidus A."/>
            <person name="Barry K."/>
            <person name="Detter J.C."/>
            <person name="Glavina T."/>
            <person name="Hammon N."/>
            <person name="Israni S."/>
            <person name="Pitluck S."/>
            <person name="Chertkov O."/>
            <person name="Schmutz J."/>
            <person name="Larimer F."/>
            <person name="Land M."/>
            <person name="Kyrpides N."/>
            <person name="Ivanova N."/>
            <person name="Richardson P."/>
        </authorList>
    </citation>
    <scope>NUCLEOTIDE SEQUENCE [LARGE SCALE GENOMIC DNA]</scope>
    <source>
        <strain evidence="3">DSM 2380 / NBRC 103641 / GraBd1</strain>
    </source>
</reference>
<dbReference type="GO" id="GO:0016757">
    <property type="term" value="F:glycosyltransferase activity"/>
    <property type="evidence" value="ECO:0007669"/>
    <property type="project" value="InterPro"/>
</dbReference>
<keyword evidence="2" id="KW-0808">Transferase</keyword>
<evidence type="ECO:0000259" key="1">
    <source>
        <dbReference type="Pfam" id="PF00534"/>
    </source>
</evidence>
<reference evidence="2 3" key="2">
    <citation type="journal article" date="2012" name="BMC Genomics">
        <title>The genome of Pelobacter carbinolicus reveals surprising metabolic capabilities and physiological features.</title>
        <authorList>
            <person name="Aklujkar M."/>
            <person name="Haveman S.A."/>
            <person name="Didonato R.Jr."/>
            <person name="Chertkov O."/>
            <person name="Han C.S."/>
            <person name="Land M.L."/>
            <person name="Brown P."/>
            <person name="Lovley D.R."/>
        </authorList>
    </citation>
    <scope>NUCLEOTIDE SEQUENCE [LARGE SCALE GENOMIC DNA]</scope>
    <source>
        <strain evidence="3">DSM 2380 / NBRC 103641 / GraBd1</strain>
    </source>
</reference>
<dbReference type="CDD" id="cd03801">
    <property type="entry name" value="GT4_PimA-like"/>
    <property type="match status" value="1"/>
</dbReference>
<dbReference type="SUPFAM" id="SSF53756">
    <property type="entry name" value="UDP-Glycosyltransferase/glycogen phosphorylase"/>
    <property type="match status" value="1"/>
</dbReference>
<dbReference type="STRING" id="338963.Pcar_2590"/>
<feature type="domain" description="Glycosyl transferase family 1" evidence="1">
    <location>
        <begin position="225"/>
        <end position="306"/>
    </location>
</feature>
<dbReference type="EMBL" id="CP000142">
    <property type="protein sequence ID" value="ABA89828.1"/>
    <property type="molecule type" value="Genomic_DNA"/>
</dbReference>
<name>Q3A1C9_SYNC1</name>
<organism evidence="2 3">
    <name type="scientific">Syntrophotalea carbinolica (strain DSM 2380 / NBRC 103641 / GraBd1)</name>
    <name type="common">Pelobacter carbinolicus</name>
    <dbReference type="NCBI Taxonomy" id="338963"/>
    <lineage>
        <taxon>Bacteria</taxon>
        <taxon>Pseudomonadati</taxon>
        <taxon>Thermodesulfobacteriota</taxon>
        <taxon>Desulfuromonadia</taxon>
        <taxon>Desulfuromonadales</taxon>
        <taxon>Syntrophotaleaceae</taxon>
        <taxon>Syntrophotalea</taxon>
    </lineage>
</organism>
<dbReference type="PANTHER" id="PTHR12526">
    <property type="entry name" value="GLYCOSYLTRANSFERASE"/>
    <property type="match status" value="1"/>
</dbReference>
<dbReference type="Pfam" id="PF00534">
    <property type="entry name" value="Glycos_transf_1"/>
    <property type="match status" value="1"/>
</dbReference>
<proteinExistence type="predicted"/>
<dbReference type="AlphaFoldDB" id="Q3A1C9"/>
<sequence length="331" mass="38201">MNVLFLVPRIDKASTRYRVLQYLPFLETKGIGYSIKELSKKKRHWLHLARDIHEADVVFIQKKLFSFIEISFIRRIAHRIIFDLDDAIMFKDAPGNRLAQRRQSKRFASMARHADLIICGNRYLQEKTSKHSSDIRILPTPIDMHRYMVKDPTRNQGTPFTIGWIGSKVTLKYLKDISPALSALAKRHPEIQLKIVADDFFDVEGMQVIKQPWSEEREIEDLHSFDVGIMPLTDDPWARGKCGFKLLQCMAVGVPVICSPVGMNRDIVTDGVDGFWASSQKEWTEKLSAIIEDRELRDTMAKRGRKKVEDTYSLAIHAKQMIRHLKEAGQP</sequence>
<dbReference type="Gene3D" id="3.40.50.2000">
    <property type="entry name" value="Glycogen Phosphorylase B"/>
    <property type="match status" value="1"/>
</dbReference>
<evidence type="ECO:0000313" key="2">
    <source>
        <dbReference type="EMBL" id="ABA89828.1"/>
    </source>
</evidence>
<dbReference type="KEGG" id="pca:Pcar_2590"/>
<keyword evidence="3" id="KW-1185">Reference proteome</keyword>